<dbReference type="EMBL" id="PSNX01000004">
    <property type="protein sequence ID" value="PPE67087.1"/>
    <property type="molecule type" value="Genomic_DNA"/>
</dbReference>
<accession>A0A2S5SWY8</accession>
<evidence type="ECO:0000313" key="3">
    <source>
        <dbReference type="Proteomes" id="UP000238605"/>
    </source>
</evidence>
<keyword evidence="3" id="KW-1185">Reference proteome</keyword>
<feature type="signal peptide" evidence="1">
    <location>
        <begin position="1"/>
        <end position="18"/>
    </location>
</feature>
<dbReference type="AlphaFoldDB" id="A0A2S5SWY8"/>
<sequence>MLGLLSVTLILLAGCSVAAVMPAAFGVPTLLGYQQSFAAALGLTDQAMSALDMPAEIVERSISAMRHRPVSGNFAGSPSS</sequence>
<evidence type="ECO:0000313" key="2">
    <source>
        <dbReference type="EMBL" id="PPE67087.1"/>
    </source>
</evidence>
<dbReference type="OrthoDB" id="9781411at2"/>
<dbReference type="Proteomes" id="UP000238605">
    <property type="component" value="Unassembled WGS sequence"/>
</dbReference>
<keyword evidence="1" id="KW-0732">Signal</keyword>
<feature type="chain" id="PRO_5015754282" evidence="1">
    <location>
        <begin position="19"/>
        <end position="80"/>
    </location>
</feature>
<gene>
    <name evidence="2" type="ORF">C1704_06475</name>
</gene>
<proteinExistence type="predicted"/>
<evidence type="ECO:0000256" key="1">
    <source>
        <dbReference type="SAM" id="SignalP"/>
    </source>
</evidence>
<organism evidence="2 3">
    <name type="scientific">Caldimonas caldifontis</name>
    <dbReference type="NCBI Taxonomy" id="1452508"/>
    <lineage>
        <taxon>Bacteria</taxon>
        <taxon>Pseudomonadati</taxon>
        <taxon>Pseudomonadota</taxon>
        <taxon>Betaproteobacteria</taxon>
        <taxon>Burkholderiales</taxon>
        <taxon>Sphaerotilaceae</taxon>
        <taxon>Caldimonas</taxon>
    </lineage>
</organism>
<comment type="caution">
    <text evidence="2">The sequence shown here is derived from an EMBL/GenBank/DDBJ whole genome shotgun (WGS) entry which is preliminary data.</text>
</comment>
<dbReference type="RefSeq" id="WP_104301917.1">
    <property type="nucleotide sequence ID" value="NZ_PSNX01000004.1"/>
</dbReference>
<name>A0A2S5SWY8_9BURK</name>
<protein>
    <submittedName>
        <fullName evidence="2">Potassium transporter KefB</fullName>
    </submittedName>
</protein>
<reference evidence="2 3" key="1">
    <citation type="submission" date="2018-02" db="EMBL/GenBank/DDBJ databases">
        <title>Reclassifiation of [Polyangium] brachysporum DSM 7029 as Guopingzhaonella breviflexa gen. nov., sp. nov., a member of the family Comamonadaceae.</title>
        <authorList>
            <person name="Tang B."/>
        </authorList>
    </citation>
    <scope>NUCLEOTIDE SEQUENCE [LARGE SCALE GENOMIC DNA]</scope>
    <source>
        <strain evidence="2 3">BCRC 80649</strain>
    </source>
</reference>